<proteinExistence type="predicted"/>
<feature type="region of interest" description="Disordered" evidence="1">
    <location>
        <begin position="1"/>
        <end position="32"/>
    </location>
</feature>
<evidence type="ECO:0000313" key="2">
    <source>
        <dbReference type="EMBL" id="MBS2965329.1"/>
    </source>
</evidence>
<name>A0A8J7WUE3_9ACTN</name>
<dbReference type="RefSeq" id="WP_211469686.1">
    <property type="nucleotide sequence ID" value="NZ_JAGSXH010000078.1"/>
</dbReference>
<feature type="compositionally biased region" description="Low complexity" evidence="1">
    <location>
        <begin position="1"/>
        <end position="18"/>
    </location>
</feature>
<protein>
    <submittedName>
        <fullName evidence="2">Uncharacterized protein</fullName>
    </submittedName>
</protein>
<dbReference type="AlphaFoldDB" id="A0A8J7WUE3"/>
<keyword evidence="3" id="KW-1185">Reference proteome</keyword>
<comment type="caution">
    <text evidence="2">The sequence shown here is derived from an EMBL/GenBank/DDBJ whole genome shotgun (WGS) entry which is preliminary data.</text>
</comment>
<gene>
    <name evidence="2" type="ORF">KGA66_19925</name>
</gene>
<sequence>MSGTGSAGQARTATTARGYAPGPVGAGRQEPPRLVVAARPSRAEEVRLLPVHGPRHERHILEADQLSALSLPVGDDGVVIGSDPHRRPAVLGLFRPRPVDGALVAGSYLAQLLALRAAATGARIVIETARPELWSALAQNAGGGQQIVALVPVRRVGALGATASSPVLLIRDCGARPPRLSQPKTAWQTTFTLLPFLDPGYAGQLVSADLVALQRISPQEAQLAARVVRLGAEDVQALSGLPDELTLWCARHGRQYVYSMPTQLEAGLLGAPRRMD</sequence>
<organism evidence="2 3">
    <name type="scientific">Actinocrinis puniceicyclus</name>
    <dbReference type="NCBI Taxonomy" id="977794"/>
    <lineage>
        <taxon>Bacteria</taxon>
        <taxon>Bacillati</taxon>
        <taxon>Actinomycetota</taxon>
        <taxon>Actinomycetes</taxon>
        <taxon>Catenulisporales</taxon>
        <taxon>Actinospicaceae</taxon>
        <taxon>Actinocrinis</taxon>
    </lineage>
</organism>
<dbReference type="EMBL" id="JAGSXH010000078">
    <property type="protein sequence ID" value="MBS2965329.1"/>
    <property type="molecule type" value="Genomic_DNA"/>
</dbReference>
<evidence type="ECO:0000256" key="1">
    <source>
        <dbReference type="SAM" id="MobiDB-lite"/>
    </source>
</evidence>
<evidence type="ECO:0000313" key="3">
    <source>
        <dbReference type="Proteomes" id="UP000677913"/>
    </source>
</evidence>
<accession>A0A8J7WUE3</accession>
<reference evidence="2" key="1">
    <citation type="submission" date="2021-04" db="EMBL/GenBank/DDBJ databases">
        <title>Genome based classification of Actinospica acidithermotolerans sp. nov., an actinobacterium isolated from an Indonesian hot spring.</title>
        <authorList>
            <person name="Kusuma A.B."/>
            <person name="Putra K.E."/>
            <person name="Nafisah S."/>
            <person name="Loh J."/>
            <person name="Nouioui I."/>
            <person name="Goodfellow M."/>
        </authorList>
    </citation>
    <scope>NUCLEOTIDE SEQUENCE</scope>
    <source>
        <strain evidence="2">DSM 45618</strain>
    </source>
</reference>
<dbReference type="Proteomes" id="UP000677913">
    <property type="component" value="Unassembled WGS sequence"/>
</dbReference>